<feature type="domain" description="FAD dependent oxidoreductase" evidence="1">
    <location>
        <begin position="33"/>
        <end position="397"/>
    </location>
</feature>
<accession>A0A934KNA6</accession>
<dbReference type="EMBL" id="JAEKNN010000009">
    <property type="protein sequence ID" value="MBJ7608267.1"/>
    <property type="molecule type" value="Genomic_DNA"/>
</dbReference>
<gene>
    <name evidence="2" type="ORF">JF887_02390</name>
</gene>
<comment type="caution">
    <text evidence="2">The sequence shown here is derived from an EMBL/GenBank/DDBJ whole genome shotgun (WGS) entry which is preliminary data.</text>
</comment>
<dbReference type="InterPro" id="IPR006076">
    <property type="entry name" value="FAD-dep_OxRdtase"/>
</dbReference>
<dbReference type="PANTHER" id="PTHR13847">
    <property type="entry name" value="SARCOSINE DEHYDROGENASE-RELATED"/>
    <property type="match status" value="1"/>
</dbReference>
<sequence length="461" mass="50173">MTAAGYRDVSLWLDTVDDDLSVRAALDGDSEVDVVIVGAGFTGLWTAYSLLRSRPSLRVLVIERHIAGYGASGRNGGWASDLFPVSWERVARAAGSDESARALHQALVDGIDDIDATLEREHIDADLRRGGSLFVARTPLQERTLRAQAAASRRRVGDQLGLRWLCAAELESRVRIAGSLGATFTPHCARLHPAKLVRGLARAVERLGGRIAEATTVREIRPHRAVTEHGTVTAGTVVRATEAYTVRLPGDRRTLLPLYSLMIATEPLTDAAWAEIGWSNAETVADGRHLIIYAQRTADGRIAFGGRGAPYHFGSRISAGFDREPAVFSALEASLHDLIPHTHDVAVTHRWGGPIGVARDWFPSVGIDRARGVAWAGGYVGDGVTASNLAGRTLADLILERDTGLTRLPWVQHRSRRWEPEPLRWLGVNLGVLAMRSADVVERRTGRPSLRARAAMHLQGR</sequence>
<name>A0A934KNA6_9BACT</name>
<dbReference type="Pfam" id="PF01266">
    <property type="entry name" value="DAO"/>
    <property type="match status" value="1"/>
</dbReference>
<dbReference type="AlphaFoldDB" id="A0A934KNA6"/>
<protein>
    <submittedName>
        <fullName evidence="2">FAD-dependent oxidoreductase</fullName>
    </submittedName>
</protein>
<dbReference type="PANTHER" id="PTHR13847:SF285">
    <property type="entry name" value="FAD DEPENDENT OXIDOREDUCTASE DOMAIN-CONTAINING PROTEIN"/>
    <property type="match status" value="1"/>
</dbReference>
<dbReference type="GO" id="GO:0005737">
    <property type="term" value="C:cytoplasm"/>
    <property type="evidence" value="ECO:0007669"/>
    <property type="project" value="TreeGrafter"/>
</dbReference>
<dbReference type="Gene3D" id="3.30.9.10">
    <property type="entry name" value="D-Amino Acid Oxidase, subunit A, domain 2"/>
    <property type="match status" value="1"/>
</dbReference>
<dbReference type="Proteomes" id="UP000614410">
    <property type="component" value="Unassembled WGS sequence"/>
</dbReference>
<dbReference type="InterPro" id="IPR036188">
    <property type="entry name" value="FAD/NAD-bd_sf"/>
</dbReference>
<evidence type="ECO:0000313" key="2">
    <source>
        <dbReference type="EMBL" id="MBJ7608267.1"/>
    </source>
</evidence>
<evidence type="ECO:0000259" key="1">
    <source>
        <dbReference type="Pfam" id="PF01266"/>
    </source>
</evidence>
<reference evidence="2 3" key="1">
    <citation type="submission" date="2020-10" db="EMBL/GenBank/DDBJ databases">
        <title>Ca. Dormibacterota MAGs.</title>
        <authorList>
            <person name="Montgomery K."/>
        </authorList>
    </citation>
    <scope>NUCLEOTIDE SEQUENCE [LARGE SCALE GENOMIC DNA]</scope>
    <source>
        <strain evidence="2">Mitchell_Peninsula_5</strain>
    </source>
</reference>
<dbReference type="SUPFAM" id="SSF51905">
    <property type="entry name" value="FAD/NAD(P)-binding domain"/>
    <property type="match status" value="1"/>
</dbReference>
<evidence type="ECO:0000313" key="3">
    <source>
        <dbReference type="Proteomes" id="UP000614410"/>
    </source>
</evidence>
<organism evidence="2 3">
    <name type="scientific">Candidatus Amunia macphersoniae</name>
    <dbReference type="NCBI Taxonomy" id="3127014"/>
    <lineage>
        <taxon>Bacteria</taxon>
        <taxon>Bacillati</taxon>
        <taxon>Candidatus Dormiibacterota</taxon>
        <taxon>Candidatus Dormibacteria</taxon>
        <taxon>Candidatus Aeolococcales</taxon>
        <taxon>Candidatus Aeolococcaceae</taxon>
        <taxon>Candidatus Amunia</taxon>
    </lineage>
</organism>
<proteinExistence type="predicted"/>
<dbReference type="Gene3D" id="3.50.50.60">
    <property type="entry name" value="FAD/NAD(P)-binding domain"/>
    <property type="match status" value="1"/>
</dbReference>